<dbReference type="RefSeq" id="WP_169156373.1">
    <property type="nucleotide sequence ID" value="NZ_CAWPJE010000132.1"/>
</dbReference>
<feature type="transmembrane region" description="Helical" evidence="1">
    <location>
        <begin position="12"/>
        <end position="37"/>
    </location>
</feature>
<gene>
    <name evidence="2" type="ORF">DP116_17390</name>
</gene>
<keyword evidence="1" id="KW-1133">Transmembrane helix</keyword>
<feature type="transmembrane region" description="Helical" evidence="1">
    <location>
        <begin position="94"/>
        <end position="115"/>
    </location>
</feature>
<organism evidence="2 3">
    <name type="scientific">Brasilonema bromeliae SPC951</name>
    <dbReference type="NCBI Taxonomy" id="385972"/>
    <lineage>
        <taxon>Bacteria</taxon>
        <taxon>Bacillati</taxon>
        <taxon>Cyanobacteriota</taxon>
        <taxon>Cyanophyceae</taxon>
        <taxon>Nostocales</taxon>
        <taxon>Scytonemataceae</taxon>
        <taxon>Brasilonema</taxon>
        <taxon>Bromeliae group (in: Brasilonema)</taxon>
    </lineage>
</organism>
<feature type="transmembrane region" description="Helical" evidence="1">
    <location>
        <begin position="57"/>
        <end position="82"/>
    </location>
</feature>
<comment type="caution">
    <text evidence="2">The sequence shown here is derived from an EMBL/GenBank/DDBJ whole genome shotgun (WGS) entry which is preliminary data.</text>
</comment>
<reference evidence="2 3" key="1">
    <citation type="submission" date="2018-06" db="EMBL/GenBank/DDBJ databases">
        <title>Comparative genomics of Brasilonema spp. strains.</title>
        <authorList>
            <person name="Alvarenga D.O."/>
            <person name="Fiore M.F."/>
            <person name="Varani A.M."/>
        </authorList>
    </citation>
    <scope>NUCLEOTIDE SEQUENCE [LARGE SCALE GENOMIC DNA]</scope>
    <source>
        <strain evidence="2 3">SPC951</strain>
    </source>
</reference>
<evidence type="ECO:0000313" key="3">
    <source>
        <dbReference type="Proteomes" id="UP000718564"/>
    </source>
</evidence>
<protein>
    <submittedName>
        <fullName evidence="2">DUF4383 domain-containing protein</fullName>
    </submittedName>
</protein>
<feature type="transmembrane region" description="Helical" evidence="1">
    <location>
        <begin position="121"/>
        <end position="142"/>
    </location>
</feature>
<keyword evidence="1" id="KW-0472">Membrane</keyword>
<keyword evidence="3" id="KW-1185">Reference proteome</keyword>
<accession>A0ABX1PA02</accession>
<dbReference type="EMBL" id="QMEB01000139">
    <property type="protein sequence ID" value="NMG21124.1"/>
    <property type="molecule type" value="Genomic_DNA"/>
</dbReference>
<evidence type="ECO:0000313" key="2">
    <source>
        <dbReference type="EMBL" id="NMG21124.1"/>
    </source>
</evidence>
<dbReference type="Proteomes" id="UP000718564">
    <property type="component" value="Unassembled WGS sequence"/>
</dbReference>
<name>A0ABX1PA02_9CYAN</name>
<evidence type="ECO:0000256" key="1">
    <source>
        <dbReference type="SAM" id="Phobius"/>
    </source>
</evidence>
<keyword evidence="1" id="KW-0812">Transmembrane</keyword>
<proteinExistence type="predicted"/>
<dbReference type="Pfam" id="PF14325">
    <property type="entry name" value="DUF4383"/>
    <property type="match status" value="1"/>
</dbReference>
<sequence length="159" mass="16945">MDNVNKADIIERYCALIIGILFLVLGVAGFIPGLVSLPGTTASYVPIDATKSAYAMGFGYVFGLFPTNFLHNIVHCAVGLLGIASYTSTSSARIFNRSFAVAYTLLSIMGLLPLAKTTFGLMPLFGNNVWLNALTATVAAYYGSIIQAKVRGTTVLHEL</sequence>